<dbReference type="InParanoid" id="A0A1Y2DDT5"/>
<dbReference type="Proteomes" id="UP000193689">
    <property type="component" value="Unassembled WGS sequence"/>
</dbReference>
<dbReference type="RefSeq" id="XP_040710680.1">
    <property type="nucleotide sequence ID" value="XM_040854603.1"/>
</dbReference>
<dbReference type="Pfam" id="PF00856">
    <property type="entry name" value="SET"/>
    <property type="match status" value="1"/>
</dbReference>
<dbReference type="PANTHER" id="PTHR47332:SF6">
    <property type="entry name" value="SET DOMAIN-CONTAINING PROTEIN"/>
    <property type="match status" value="1"/>
</dbReference>
<proteinExistence type="predicted"/>
<dbReference type="CDD" id="cd20071">
    <property type="entry name" value="SET_SMYD"/>
    <property type="match status" value="1"/>
</dbReference>
<evidence type="ECO:0000259" key="1">
    <source>
        <dbReference type="PROSITE" id="PS50280"/>
    </source>
</evidence>
<dbReference type="InterPro" id="IPR053185">
    <property type="entry name" value="SET_domain_protein"/>
</dbReference>
<comment type="caution">
    <text evidence="2">The sequence shown here is derived from an EMBL/GenBank/DDBJ whole genome shotgun (WGS) entry which is preliminary data.</text>
</comment>
<feature type="non-terminal residue" evidence="2">
    <location>
        <position position="360"/>
    </location>
</feature>
<feature type="non-terminal residue" evidence="2">
    <location>
        <position position="1"/>
    </location>
</feature>
<dbReference type="InterPro" id="IPR001214">
    <property type="entry name" value="SET_dom"/>
</dbReference>
<feature type="domain" description="SET" evidence="1">
    <location>
        <begin position="70"/>
        <end position="219"/>
    </location>
</feature>
<sequence>TAWQGPHACYGDFCVYSKPDFSGGRGIVVISLKKNAEAISMLPVLSEDRVAEIFQSQGVNVNFTDEVNTSPPLFRATAIPGKGIGLVATQPIRRGQRIMAYTPAIVVHRKFIDDLSKDEQYRLLEAGIGRLPMATRDIVMAQMGHSGDHRVLDIMMTNSFEMWMDIGQDGHHFGNFPEVSRYNHDCRPNVVYYIDGDLTHYTHAVRDIQPGEELAISYVDSFRVRSVRQDRAQRSWGFKCTCSSCSLPEPLANASDNRLWRIYEVENQIGDWNAKFEPEAIELLLSLYQQERLHESHSAGVLGLVALNYNAFGKQELAIKYALLALEAELIENGPKSRGVQSMLLLLEEPKAHWSWRKRI</sequence>
<dbReference type="InterPro" id="IPR046341">
    <property type="entry name" value="SET_dom_sf"/>
</dbReference>
<dbReference type="PROSITE" id="PS50280">
    <property type="entry name" value="SET"/>
    <property type="match status" value="1"/>
</dbReference>
<dbReference type="SMART" id="SM00317">
    <property type="entry name" value="SET"/>
    <property type="match status" value="1"/>
</dbReference>
<gene>
    <name evidence="2" type="ORF">BCR38DRAFT_305053</name>
</gene>
<dbReference type="PANTHER" id="PTHR47332">
    <property type="entry name" value="SET DOMAIN-CONTAINING PROTEIN 5"/>
    <property type="match status" value="1"/>
</dbReference>
<name>A0A1Y2DDT5_9PEZI</name>
<keyword evidence="3" id="KW-1185">Reference proteome</keyword>
<reference evidence="2 3" key="1">
    <citation type="submission" date="2016-07" db="EMBL/GenBank/DDBJ databases">
        <title>Pervasive Adenine N6-methylation of Active Genes in Fungi.</title>
        <authorList>
            <consortium name="DOE Joint Genome Institute"/>
            <person name="Mondo S.J."/>
            <person name="Dannebaum R.O."/>
            <person name="Kuo R.C."/>
            <person name="Labutti K."/>
            <person name="Haridas S."/>
            <person name="Kuo A."/>
            <person name="Salamov A."/>
            <person name="Ahrendt S.R."/>
            <person name="Lipzen A."/>
            <person name="Sullivan W."/>
            <person name="Andreopoulos W.B."/>
            <person name="Clum A."/>
            <person name="Lindquist E."/>
            <person name="Daum C."/>
            <person name="Ramamoorthy G.K."/>
            <person name="Gryganskyi A."/>
            <person name="Culley D."/>
            <person name="Magnuson J.K."/>
            <person name="James T.Y."/>
            <person name="O'Malley M.A."/>
            <person name="Stajich J.E."/>
            <person name="Spatafora J.W."/>
            <person name="Visel A."/>
            <person name="Grigoriev I.V."/>
        </authorList>
    </citation>
    <scope>NUCLEOTIDE SEQUENCE [LARGE SCALE GENOMIC DNA]</scope>
    <source>
        <strain evidence="2 3">CBS 129021</strain>
    </source>
</reference>
<dbReference type="GeneID" id="63770815"/>
<dbReference type="SUPFAM" id="SSF82199">
    <property type="entry name" value="SET domain"/>
    <property type="match status" value="1"/>
</dbReference>
<evidence type="ECO:0000313" key="3">
    <source>
        <dbReference type="Proteomes" id="UP000193689"/>
    </source>
</evidence>
<organism evidence="2 3">
    <name type="scientific">Pseudomassariella vexata</name>
    <dbReference type="NCBI Taxonomy" id="1141098"/>
    <lineage>
        <taxon>Eukaryota</taxon>
        <taxon>Fungi</taxon>
        <taxon>Dikarya</taxon>
        <taxon>Ascomycota</taxon>
        <taxon>Pezizomycotina</taxon>
        <taxon>Sordariomycetes</taxon>
        <taxon>Xylariomycetidae</taxon>
        <taxon>Amphisphaeriales</taxon>
        <taxon>Pseudomassariaceae</taxon>
        <taxon>Pseudomassariella</taxon>
    </lineage>
</organism>
<protein>
    <recommendedName>
        <fullName evidence="1">SET domain-containing protein</fullName>
    </recommendedName>
</protein>
<evidence type="ECO:0000313" key="2">
    <source>
        <dbReference type="EMBL" id="ORY57430.1"/>
    </source>
</evidence>
<accession>A0A1Y2DDT5</accession>
<dbReference type="Gene3D" id="2.170.270.10">
    <property type="entry name" value="SET domain"/>
    <property type="match status" value="1"/>
</dbReference>
<dbReference type="OrthoDB" id="1028014at2759"/>
<dbReference type="STRING" id="1141098.A0A1Y2DDT5"/>
<dbReference type="EMBL" id="MCFJ01000019">
    <property type="protein sequence ID" value="ORY57430.1"/>
    <property type="molecule type" value="Genomic_DNA"/>
</dbReference>
<dbReference type="AlphaFoldDB" id="A0A1Y2DDT5"/>